<proteinExistence type="predicted"/>
<gene>
    <name evidence="2" type="ORF">P9H32_10730</name>
</gene>
<evidence type="ECO:0000313" key="3">
    <source>
        <dbReference type="Proteomes" id="UP001290861"/>
    </source>
</evidence>
<comment type="caution">
    <text evidence="2">The sequence shown here is derived from an EMBL/GenBank/DDBJ whole genome shotgun (WGS) entry which is preliminary data.</text>
</comment>
<reference evidence="2 3" key="1">
    <citation type="journal article" date="2024" name="Appl. Environ. Microbiol.">
        <title>Pontiella agarivorans sp. nov., a novel marine anaerobic bacterium capable of degrading macroalgal polysaccharides and fixing nitrogen.</title>
        <authorList>
            <person name="Liu N."/>
            <person name="Kivenson V."/>
            <person name="Peng X."/>
            <person name="Cui Z."/>
            <person name="Lankiewicz T.S."/>
            <person name="Gosselin K.M."/>
            <person name="English C.J."/>
            <person name="Blair E.M."/>
            <person name="O'Malley M.A."/>
            <person name="Valentine D.L."/>
        </authorList>
    </citation>
    <scope>NUCLEOTIDE SEQUENCE [LARGE SCALE GENOMIC DNA]</scope>
    <source>
        <strain evidence="2 3">NLcol2</strain>
    </source>
</reference>
<evidence type="ECO:0000256" key="1">
    <source>
        <dbReference type="SAM" id="MobiDB-lite"/>
    </source>
</evidence>
<feature type="compositionally biased region" description="Basic and acidic residues" evidence="1">
    <location>
        <begin position="1"/>
        <end position="10"/>
    </location>
</feature>
<keyword evidence="3" id="KW-1185">Reference proteome</keyword>
<accession>A0ABU5MY53</accession>
<dbReference type="EMBL" id="JARVCO010000010">
    <property type="protein sequence ID" value="MDZ8119099.1"/>
    <property type="molecule type" value="Genomic_DNA"/>
</dbReference>
<dbReference type="Proteomes" id="UP001290861">
    <property type="component" value="Unassembled WGS sequence"/>
</dbReference>
<name>A0ABU5MY53_9BACT</name>
<organism evidence="2 3">
    <name type="scientific">Pontiella agarivorans</name>
    <dbReference type="NCBI Taxonomy" id="3038953"/>
    <lineage>
        <taxon>Bacteria</taxon>
        <taxon>Pseudomonadati</taxon>
        <taxon>Kiritimatiellota</taxon>
        <taxon>Kiritimatiellia</taxon>
        <taxon>Kiritimatiellales</taxon>
        <taxon>Pontiellaceae</taxon>
        <taxon>Pontiella</taxon>
    </lineage>
</organism>
<feature type="region of interest" description="Disordered" evidence="1">
    <location>
        <begin position="1"/>
        <end position="26"/>
    </location>
</feature>
<dbReference type="RefSeq" id="WP_322608888.1">
    <property type="nucleotide sequence ID" value="NZ_JARVCO010000010.1"/>
</dbReference>
<evidence type="ECO:0000313" key="2">
    <source>
        <dbReference type="EMBL" id="MDZ8119099.1"/>
    </source>
</evidence>
<protein>
    <submittedName>
        <fullName evidence="2">Uncharacterized protein</fullName>
    </submittedName>
</protein>
<sequence>MNRAGVHWEPEEYPTADQWSELNDQQDAHPAKIMLREGELLKQTRAPHFIEVPIGRWNYIGRPVCAAWGKLGVAIGVPNTIDAIDLDYF</sequence>